<organism evidence="2 3">
    <name type="scientific">Enterocloster asparagiformis</name>
    <dbReference type="NCBI Taxonomy" id="333367"/>
    <lineage>
        <taxon>Bacteria</taxon>
        <taxon>Bacillati</taxon>
        <taxon>Bacillota</taxon>
        <taxon>Clostridia</taxon>
        <taxon>Lachnospirales</taxon>
        <taxon>Lachnospiraceae</taxon>
        <taxon>Enterocloster</taxon>
    </lineage>
</organism>
<feature type="domain" description="Polymerase/histidinol phosphatase N-terminal" evidence="1">
    <location>
        <begin position="5"/>
        <end position="79"/>
    </location>
</feature>
<proteinExistence type="predicted"/>
<dbReference type="CDD" id="cd07437">
    <property type="entry name" value="PHP_HisPPase_Ycdx_like"/>
    <property type="match status" value="1"/>
</dbReference>
<gene>
    <name evidence="2" type="ORF">DWV29_09750</name>
</gene>
<dbReference type="InterPro" id="IPR004013">
    <property type="entry name" value="PHP_dom"/>
</dbReference>
<evidence type="ECO:0000313" key="3">
    <source>
        <dbReference type="Proteomes" id="UP000283880"/>
    </source>
</evidence>
<evidence type="ECO:0000259" key="1">
    <source>
        <dbReference type="SMART" id="SM00481"/>
    </source>
</evidence>
<dbReference type="OrthoDB" id="9808747at2"/>
<dbReference type="SUPFAM" id="SSF89550">
    <property type="entry name" value="PHP domain-like"/>
    <property type="match status" value="1"/>
</dbReference>
<dbReference type="GO" id="GO:0008270">
    <property type="term" value="F:zinc ion binding"/>
    <property type="evidence" value="ECO:0007669"/>
    <property type="project" value="TreeGrafter"/>
</dbReference>
<reference evidence="2 3" key="1">
    <citation type="submission" date="2018-08" db="EMBL/GenBank/DDBJ databases">
        <title>A genome reference for cultivated species of the human gut microbiota.</title>
        <authorList>
            <person name="Zou Y."/>
            <person name="Xue W."/>
            <person name="Luo G."/>
        </authorList>
    </citation>
    <scope>NUCLEOTIDE SEQUENCE [LARGE SCALE GENOMIC DNA]</scope>
    <source>
        <strain evidence="2 3">AF04-15</strain>
    </source>
</reference>
<protein>
    <submittedName>
        <fullName evidence="2">Phosphatase</fullName>
    </submittedName>
</protein>
<dbReference type="GO" id="GO:0005829">
    <property type="term" value="C:cytosol"/>
    <property type="evidence" value="ECO:0007669"/>
    <property type="project" value="TreeGrafter"/>
</dbReference>
<dbReference type="Gene3D" id="3.20.20.140">
    <property type="entry name" value="Metal-dependent hydrolases"/>
    <property type="match status" value="1"/>
</dbReference>
<dbReference type="Proteomes" id="UP000283880">
    <property type="component" value="Unassembled WGS sequence"/>
</dbReference>
<accession>A0A413FH32</accession>
<dbReference type="AlphaFoldDB" id="A0A413FH32"/>
<dbReference type="PANTHER" id="PTHR36928:SF1">
    <property type="entry name" value="PHOSPHATASE YCDX-RELATED"/>
    <property type="match status" value="1"/>
</dbReference>
<evidence type="ECO:0000313" key="2">
    <source>
        <dbReference type="EMBL" id="RGX30064.1"/>
    </source>
</evidence>
<dbReference type="InterPro" id="IPR003141">
    <property type="entry name" value="Pol/His_phosphatase_N"/>
</dbReference>
<comment type="caution">
    <text evidence="2">The sequence shown here is derived from an EMBL/GenBank/DDBJ whole genome shotgun (WGS) entry which is preliminary data.</text>
</comment>
<name>A0A413FH32_9FIRM</name>
<dbReference type="PANTHER" id="PTHR36928">
    <property type="entry name" value="PHOSPHATASE YCDX-RELATED"/>
    <property type="match status" value="1"/>
</dbReference>
<dbReference type="Pfam" id="PF02811">
    <property type="entry name" value="PHP"/>
    <property type="match status" value="1"/>
</dbReference>
<dbReference type="InterPro" id="IPR016195">
    <property type="entry name" value="Pol/histidinol_Pase-like"/>
</dbReference>
<dbReference type="EMBL" id="QSBM01000006">
    <property type="protein sequence ID" value="RGX30064.1"/>
    <property type="molecule type" value="Genomic_DNA"/>
</dbReference>
<sequence length="240" mass="26104">MRTVADLHTHTSVSQHAYSSLDEMARSAAELGLAAIGITDHGPGMMDGAIRHHFYCMRGLPKAVHGLRLVAGAEVNIKDFDGGLDLDRDVLRQLDFVVASYHVEAIDPAASEQHTRGWLNVIANPDVDCLGHCGNPVFACDYEAVVKACREHGKAVEINSSSFKVRPGSSETCRAVALLCKEYGVPVLISSDAHSRYLVGDHQAAIRLLESVGFPEELVINGEKGRLMNYLDWLEQGKAL</sequence>
<dbReference type="GO" id="GO:0042578">
    <property type="term" value="F:phosphoric ester hydrolase activity"/>
    <property type="evidence" value="ECO:0007669"/>
    <property type="project" value="TreeGrafter"/>
</dbReference>
<dbReference type="SMART" id="SM00481">
    <property type="entry name" value="POLIIIAc"/>
    <property type="match status" value="1"/>
</dbReference>
<dbReference type="InterPro" id="IPR050243">
    <property type="entry name" value="PHP_phosphatase"/>
</dbReference>